<protein>
    <submittedName>
        <fullName evidence="1">Pentatricopeptide repeat-containing protein, mitochondrial-like protein</fullName>
    </submittedName>
</protein>
<dbReference type="Pfam" id="PF09366">
    <property type="entry name" value="DUF1997"/>
    <property type="match status" value="1"/>
</dbReference>
<organism evidence="1 2">
    <name type="scientific">Tanacetum coccineum</name>
    <dbReference type="NCBI Taxonomy" id="301880"/>
    <lineage>
        <taxon>Eukaryota</taxon>
        <taxon>Viridiplantae</taxon>
        <taxon>Streptophyta</taxon>
        <taxon>Embryophyta</taxon>
        <taxon>Tracheophyta</taxon>
        <taxon>Spermatophyta</taxon>
        <taxon>Magnoliopsida</taxon>
        <taxon>eudicotyledons</taxon>
        <taxon>Gunneridae</taxon>
        <taxon>Pentapetalae</taxon>
        <taxon>asterids</taxon>
        <taxon>campanulids</taxon>
        <taxon>Asterales</taxon>
        <taxon>Asteraceae</taxon>
        <taxon>Asteroideae</taxon>
        <taxon>Anthemideae</taxon>
        <taxon>Anthemidinae</taxon>
        <taxon>Tanacetum</taxon>
    </lineage>
</organism>
<proteinExistence type="predicted"/>
<dbReference type="EMBL" id="BQNB010009227">
    <property type="protein sequence ID" value="GJS60535.1"/>
    <property type="molecule type" value="Genomic_DNA"/>
</dbReference>
<dbReference type="PANTHER" id="PTHR34133:SF8">
    <property type="entry name" value="OS07G0633000 PROTEIN"/>
    <property type="match status" value="1"/>
</dbReference>
<evidence type="ECO:0000313" key="1">
    <source>
        <dbReference type="EMBL" id="GJS60535.1"/>
    </source>
</evidence>
<dbReference type="Proteomes" id="UP001151760">
    <property type="component" value="Unassembled WGS sequence"/>
</dbReference>
<comment type="caution">
    <text evidence="1">The sequence shown here is derived from an EMBL/GenBank/DDBJ whole genome shotgun (WGS) entry which is preliminary data.</text>
</comment>
<gene>
    <name evidence="1" type="ORF">Tco_0655319</name>
</gene>
<keyword evidence="2" id="KW-1185">Reference proteome</keyword>
<sequence length="304" mass="35099">MLDLSRCWKRLDVAHKLGLPQGLNKVHNTFHVSDLKRCYSNESLAVPLEGLHIDDKLHFVEEPVKIMDREVKRLKQSRILIVKVNEASTSGLEAVPLLLLRFQQLGGEIVARNVIATDMYLYESPNASFDEYLEDKPRVFKAIFPDKRRSHQLNDEEWRVHMLPIQFFFVTCNPVIDMRLRCKTDGHDYPTGVPPQVTKVLDLDIIRWELLGLEDVVKPSEFSLGVKGALYPFRQGNRSRLKGQLSMSITFDLPPMFSLIPEDVRRDVAETVLKRLVENMKDKVNGSLLADYSKFKNERTRKLV</sequence>
<accession>A0ABQ4X6M9</accession>
<dbReference type="InterPro" id="IPR018971">
    <property type="entry name" value="DUF1997"/>
</dbReference>
<reference evidence="1" key="2">
    <citation type="submission" date="2022-01" db="EMBL/GenBank/DDBJ databases">
        <authorList>
            <person name="Yamashiro T."/>
            <person name="Shiraishi A."/>
            <person name="Satake H."/>
            <person name="Nakayama K."/>
        </authorList>
    </citation>
    <scope>NUCLEOTIDE SEQUENCE</scope>
</reference>
<evidence type="ECO:0000313" key="2">
    <source>
        <dbReference type="Proteomes" id="UP001151760"/>
    </source>
</evidence>
<dbReference type="PANTHER" id="PTHR34133">
    <property type="entry name" value="OS07G0633000 PROTEIN"/>
    <property type="match status" value="1"/>
</dbReference>
<reference evidence="1" key="1">
    <citation type="journal article" date="2022" name="Int. J. Mol. Sci.">
        <title>Draft Genome of Tanacetum Coccineum: Genomic Comparison of Closely Related Tanacetum-Family Plants.</title>
        <authorList>
            <person name="Yamashiro T."/>
            <person name="Shiraishi A."/>
            <person name="Nakayama K."/>
            <person name="Satake H."/>
        </authorList>
    </citation>
    <scope>NUCLEOTIDE SEQUENCE</scope>
</reference>
<name>A0ABQ4X6M9_9ASTR</name>